<dbReference type="SUPFAM" id="SSF54913">
    <property type="entry name" value="GlnB-like"/>
    <property type="match status" value="1"/>
</dbReference>
<sequence length="108" mass="12124">MSETEHIVVLITAGSKEEAGTLARGLVENKHAFCVNIVPGIESVYHWEGKIHNDPEFLLIVKTRREIFDALKSWVVEHHSYDVPEVIALPITSGLGSYLKGIDDWVQE</sequence>
<evidence type="ECO:0000313" key="3">
    <source>
        <dbReference type="Proteomes" id="UP000594688"/>
    </source>
</evidence>
<gene>
    <name evidence="2" type="ORF">G3M70_04025</name>
</gene>
<dbReference type="PANTHER" id="PTHR23419:SF8">
    <property type="entry name" value="FI09726P"/>
    <property type="match status" value="1"/>
</dbReference>
<reference evidence="2 3" key="1">
    <citation type="submission" date="2020-02" db="EMBL/GenBank/DDBJ databases">
        <title>Genomic and physiological characterization of two novel Nitrospinaceae genera.</title>
        <authorList>
            <person name="Mueller A.J."/>
            <person name="Jung M.-Y."/>
            <person name="Strachan C.R."/>
            <person name="Herbold C.W."/>
            <person name="Kirkegaard R.H."/>
            <person name="Daims H."/>
        </authorList>
    </citation>
    <scope>NUCLEOTIDE SEQUENCE [LARGE SCALE GENOMIC DNA]</scope>
    <source>
        <strain evidence="2">EB</strain>
    </source>
</reference>
<organism evidence="2 3">
    <name type="scientific">Candidatus Nitronauta litoralis</name>
    <dbReference type="NCBI Taxonomy" id="2705533"/>
    <lineage>
        <taxon>Bacteria</taxon>
        <taxon>Pseudomonadati</taxon>
        <taxon>Nitrospinota/Tectimicrobiota group</taxon>
        <taxon>Nitrospinota</taxon>
        <taxon>Nitrospinia</taxon>
        <taxon>Nitrospinales</taxon>
        <taxon>Nitrospinaceae</taxon>
        <taxon>Candidatus Nitronauta</taxon>
    </lineage>
</organism>
<dbReference type="AlphaFoldDB" id="A0A7T0FZA1"/>
<protein>
    <submittedName>
        <fullName evidence="2">Divalent-cation tolerance protein CutA</fullName>
    </submittedName>
</protein>
<dbReference type="GO" id="GO:0005507">
    <property type="term" value="F:copper ion binding"/>
    <property type="evidence" value="ECO:0007669"/>
    <property type="project" value="TreeGrafter"/>
</dbReference>
<dbReference type="EMBL" id="CP048685">
    <property type="protein sequence ID" value="QPJ61099.1"/>
    <property type="molecule type" value="Genomic_DNA"/>
</dbReference>
<dbReference type="Pfam" id="PF03091">
    <property type="entry name" value="CutA1"/>
    <property type="match status" value="1"/>
</dbReference>
<dbReference type="InterPro" id="IPR004323">
    <property type="entry name" value="Ion_tolerance_CutA"/>
</dbReference>
<name>A0A7T0FZA1_9BACT</name>
<dbReference type="Proteomes" id="UP000594688">
    <property type="component" value="Chromosome"/>
</dbReference>
<comment type="similarity">
    <text evidence="1">Belongs to the CutA family.</text>
</comment>
<dbReference type="PANTHER" id="PTHR23419">
    <property type="entry name" value="DIVALENT CATION TOLERANCE CUTA-RELATED"/>
    <property type="match status" value="1"/>
</dbReference>
<proteinExistence type="inferred from homology"/>
<dbReference type="InterPro" id="IPR015867">
    <property type="entry name" value="N-reg_PII/ATP_PRibTrfase_C"/>
</dbReference>
<evidence type="ECO:0000256" key="1">
    <source>
        <dbReference type="ARBA" id="ARBA00010169"/>
    </source>
</evidence>
<accession>A0A7T0FZA1</accession>
<dbReference type="Gene3D" id="3.30.70.120">
    <property type="match status" value="1"/>
</dbReference>
<dbReference type="KEGG" id="nli:G3M70_04025"/>
<evidence type="ECO:0000313" key="2">
    <source>
        <dbReference type="EMBL" id="QPJ61099.1"/>
    </source>
</evidence>
<dbReference type="GO" id="GO:0010038">
    <property type="term" value="P:response to metal ion"/>
    <property type="evidence" value="ECO:0007669"/>
    <property type="project" value="InterPro"/>
</dbReference>
<dbReference type="InterPro" id="IPR011322">
    <property type="entry name" value="N-reg_PII-like_a/b"/>
</dbReference>